<keyword evidence="4 7" id="KW-1133">Transmembrane helix</keyword>
<proteinExistence type="inferred from homology"/>
<keyword evidence="5 7" id="KW-0472">Membrane</keyword>
<gene>
    <name evidence="8" type="ORF">PPRIM_AZ9-3.1.T0600027</name>
</gene>
<keyword evidence="6" id="KW-0862">Zinc</keyword>
<protein>
    <recommendedName>
        <fullName evidence="10">Adiponectin receptor protein</fullName>
    </recommendedName>
</protein>
<dbReference type="PANTHER" id="PTHR20855:SF52">
    <property type="entry name" value="ADIPONECTIN RECEPTOR PROTEIN"/>
    <property type="match status" value="1"/>
</dbReference>
<feature type="transmembrane region" description="Helical" evidence="7">
    <location>
        <begin position="373"/>
        <end position="392"/>
    </location>
</feature>
<evidence type="ECO:0000256" key="7">
    <source>
        <dbReference type="SAM" id="Phobius"/>
    </source>
</evidence>
<comment type="subcellular location">
    <subcellularLocation>
        <location evidence="1">Membrane</location>
        <topology evidence="1">Multi-pass membrane protein</topology>
    </subcellularLocation>
</comment>
<evidence type="ECO:0000256" key="2">
    <source>
        <dbReference type="ARBA" id="ARBA00007018"/>
    </source>
</evidence>
<evidence type="ECO:0000256" key="4">
    <source>
        <dbReference type="ARBA" id="ARBA00022989"/>
    </source>
</evidence>
<feature type="transmembrane region" description="Helical" evidence="7">
    <location>
        <begin position="412"/>
        <end position="433"/>
    </location>
</feature>
<evidence type="ECO:0000256" key="3">
    <source>
        <dbReference type="ARBA" id="ARBA00022692"/>
    </source>
</evidence>
<dbReference type="GO" id="GO:0016020">
    <property type="term" value="C:membrane"/>
    <property type="evidence" value="ECO:0007669"/>
    <property type="project" value="UniProtKB-SubCell"/>
</dbReference>
<feature type="transmembrane region" description="Helical" evidence="7">
    <location>
        <begin position="307"/>
        <end position="330"/>
    </location>
</feature>
<keyword evidence="6" id="KW-0479">Metal-binding</keyword>
<dbReference type="Pfam" id="PF03006">
    <property type="entry name" value="HlyIII"/>
    <property type="match status" value="1"/>
</dbReference>
<comment type="similarity">
    <text evidence="2">Belongs to the ADIPOR family.</text>
</comment>
<organism evidence="8 9">
    <name type="scientific">Paramecium primaurelia</name>
    <dbReference type="NCBI Taxonomy" id="5886"/>
    <lineage>
        <taxon>Eukaryota</taxon>
        <taxon>Sar</taxon>
        <taxon>Alveolata</taxon>
        <taxon>Ciliophora</taxon>
        <taxon>Intramacronucleata</taxon>
        <taxon>Oligohymenophorea</taxon>
        <taxon>Peniculida</taxon>
        <taxon>Parameciidae</taxon>
        <taxon>Paramecium</taxon>
    </lineage>
</organism>
<sequence length="442" mass="51937">MLESSSEVIQRVVTEFNIEKKEQNNKDDQNMIIGPICKAPSHLKDKYIKRGYRINFKNNKDVLKSLFMWHNELVNIWTHLIGALIIISLIFYLWLNYDELFRQKAINSFNESLHNIYQEAYNFEQKVQGQLELGLHILKDDVQMVQQQLQENIENVNKFINEVAHQYDQEFQKIQKNIAQAFDWENLQWKYNISEIIYDYKIKATEIIESKDFDWIDLYLGFQHLTGHQTIDEQKLHKIISRWPLIAFLITAIVCLGCSTIYHLFYCLSERVNKILLRLDYAGICFLVSGSTFAPLFYGFQCNPHYAIIYASIQGFFAIVLFSLCLFDFFYKEEWRTLKSNLFAGLGVTSAIPFIHFAIDDAKLEGFSFATQFPYYIAMAIAYLSGLYIYNIRFPEKHVPGKFDNCGQSHQIWHISVVVAILFTYVGSLNAYYQRLDLPCRE</sequence>
<dbReference type="PANTHER" id="PTHR20855">
    <property type="entry name" value="ADIPOR/PROGESTIN RECEPTOR-RELATED"/>
    <property type="match status" value="1"/>
</dbReference>
<feature type="transmembrane region" description="Helical" evidence="7">
    <location>
        <begin position="342"/>
        <end position="361"/>
    </location>
</feature>
<feature type="binding site" evidence="6">
    <location>
        <position position="263"/>
    </location>
    <ligand>
        <name>Zn(2+)</name>
        <dbReference type="ChEBI" id="CHEBI:29105"/>
    </ligand>
</feature>
<evidence type="ECO:0000256" key="6">
    <source>
        <dbReference type="PIRSR" id="PIRSR604254-1"/>
    </source>
</evidence>
<reference evidence="8" key="1">
    <citation type="submission" date="2021-01" db="EMBL/GenBank/DDBJ databases">
        <authorList>
            <consortium name="Genoscope - CEA"/>
            <person name="William W."/>
        </authorList>
    </citation>
    <scope>NUCLEOTIDE SEQUENCE</scope>
</reference>
<dbReference type="EMBL" id="CAJJDM010000061">
    <property type="protein sequence ID" value="CAD8078398.1"/>
    <property type="molecule type" value="Genomic_DNA"/>
</dbReference>
<evidence type="ECO:0000313" key="8">
    <source>
        <dbReference type="EMBL" id="CAD8078398.1"/>
    </source>
</evidence>
<evidence type="ECO:0000313" key="9">
    <source>
        <dbReference type="Proteomes" id="UP000688137"/>
    </source>
</evidence>
<evidence type="ECO:0000256" key="5">
    <source>
        <dbReference type="ARBA" id="ARBA00023136"/>
    </source>
</evidence>
<dbReference type="GO" id="GO:0046872">
    <property type="term" value="F:metal ion binding"/>
    <property type="evidence" value="ECO:0007669"/>
    <property type="project" value="UniProtKB-KW"/>
</dbReference>
<evidence type="ECO:0008006" key="10">
    <source>
        <dbReference type="Google" id="ProtNLM"/>
    </source>
</evidence>
<dbReference type="AlphaFoldDB" id="A0A8S1MDQ8"/>
<feature type="transmembrane region" description="Helical" evidence="7">
    <location>
        <begin position="76"/>
        <end position="95"/>
    </location>
</feature>
<feature type="transmembrane region" description="Helical" evidence="7">
    <location>
        <begin position="281"/>
        <end position="300"/>
    </location>
</feature>
<dbReference type="GO" id="GO:0038023">
    <property type="term" value="F:signaling receptor activity"/>
    <property type="evidence" value="ECO:0007669"/>
    <property type="project" value="TreeGrafter"/>
</dbReference>
<feature type="binding site" evidence="6">
    <location>
        <position position="414"/>
    </location>
    <ligand>
        <name>Zn(2+)</name>
        <dbReference type="ChEBI" id="CHEBI:29105"/>
    </ligand>
</feature>
<name>A0A8S1MDQ8_PARPR</name>
<dbReference type="OMA" id="FYKEEWR"/>
<comment type="caution">
    <text evidence="8">The sequence shown here is derived from an EMBL/GenBank/DDBJ whole genome shotgun (WGS) entry which is preliminary data.</text>
</comment>
<accession>A0A8S1MDQ8</accession>
<evidence type="ECO:0000256" key="1">
    <source>
        <dbReference type="ARBA" id="ARBA00004141"/>
    </source>
</evidence>
<dbReference type="InterPro" id="IPR004254">
    <property type="entry name" value="AdipoR/HlyIII-related"/>
</dbReference>
<dbReference type="Proteomes" id="UP000688137">
    <property type="component" value="Unassembled WGS sequence"/>
</dbReference>
<feature type="transmembrane region" description="Helical" evidence="7">
    <location>
        <begin position="245"/>
        <end position="266"/>
    </location>
</feature>
<feature type="binding site" evidence="6">
    <location>
        <position position="410"/>
    </location>
    <ligand>
        <name>Zn(2+)</name>
        <dbReference type="ChEBI" id="CHEBI:29105"/>
    </ligand>
</feature>
<keyword evidence="3 7" id="KW-0812">Transmembrane</keyword>
<keyword evidence="9" id="KW-1185">Reference proteome</keyword>